<feature type="compositionally biased region" description="Basic and acidic residues" evidence="9">
    <location>
        <begin position="8"/>
        <end position="18"/>
    </location>
</feature>
<dbReference type="CDD" id="cd11304">
    <property type="entry name" value="Cadherin_repeat"/>
    <property type="match status" value="1"/>
</dbReference>
<evidence type="ECO:0000313" key="11">
    <source>
        <dbReference type="EMBL" id="KAK6318201.1"/>
    </source>
</evidence>
<dbReference type="GO" id="GO:0034332">
    <property type="term" value="P:adherens junction organization"/>
    <property type="evidence" value="ECO:0007669"/>
    <property type="project" value="TreeGrafter"/>
</dbReference>
<keyword evidence="3" id="KW-0677">Repeat</keyword>
<organism evidence="11 12">
    <name type="scientific">Coregonus suidteri</name>
    <dbReference type="NCBI Taxonomy" id="861788"/>
    <lineage>
        <taxon>Eukaryota</taxon>
        <taxon>Metazoa</taxon>
        <taxon>Chordata</taxon>
        <taxon>Craniata</taxon>
        <taxon>Vertebrata</taxon>
        <taxon>Euteleostomi</taxon>
        <taxon>Actinopterygii</taxon>
        <taxon>Neopterygii</taxon>
        <taxon>Teleostei</taxon>
        <taxon>Protacanthopterygii</taxon>
        <taxon>Salmoniformes</taxon>
        <taxon>Salmonidae</taxon>
        <taxon>Coregoninae</taxon>
        <taxon>Coregonus</taxon>
    </lineage>
</organism>
<dbReference type="Pfam" id="PF00028">
    <property type="entry name" value="Cadherin"/>
    <property type="match status" value="1"/>
</dbReference>
<dbReference type="GO" id="GO:0008013">
    <property type="term" value="F:beta-catenin binding"/>
    <property type="evidence" value="ECO:0007669"/>
    <property type="project" value="TreeGrafter"/>
</dbReference>
<dbReference type="GO" id="GO:0044331">
    <property type="term" value="P:cell-cell adhesion mediated by cadherin"/>
    <property type="evidence" value="ECO:0007669"/>
    <property type="project" value="TreeGrafter"/>
</dbReference>
<dbReference type="SUPFAM" id="SSF49313">
    <property type="entry name" value="Cadherin-like"/>
    <property type="match status" value="2"/>
</dbReference>
<evidence type="ECO:0000256" key="6">
    <source>
        <dbReference type="ARBA" id="ARBA00023136"/>
    </source>
</evidence>
<dbReference type="PROSITE" id="PS50268">
    <property type="entry name" value="CADHERIN_2"/>
    <property type="match status" value="1"/>
</dbReference>
<dbReference type="AlphaFoldDB" id="A0AAN8QZK1"/>
<feature type="region of interest" description="Disordered" evidence="9">
    <location>
        <begin position="1"/>
        <end position="32"/>
    </location>
</feature>
<keyword evidence="2" id="KW-1003">Cell membrane</keyword>
<name>A0AAN8QZK1_9TELE</name>
<evidence type="ECO:0000313" key="12">
    <source>
        <dbReference type="Proteomes" id="UP001356427"/>
    </source>
</evidence>
<dbReference type="InterPro" id="IPR002126">
    <property type="entry name" value="Cadherin-like_dom"/>
</dbReference>
<dbReference type="GO" id="GO:0000902">
    <property type="term" value="P:cell morphogenesis"/>
    <property type="evidence" value="ECO:0007669"/>
    <property type="project" value="TreeGrafter"/>
</dbReference>
<evidence type="ECO:0000259" key="10">
    <source>
        <dbReference type="PROSITE" id="PS50268"/>
    </source>
</evidence>
<dbReference type="GO" id="GO:0016342">
    <property type="term" value="C:catenin complex"/>
    <property type="evidence" value="ECO:0007669"/>
    <property type="project" value="TreeGrafter"/>
</dbReference>
<evidence type="ECO:0000256" key="1">
    <source>
        <dbReference type="ARBA" id="ARBA00004236"/>
    </source>
</evidence>
<reference evidence="11 12" key="1">
    <citation type="submission" date="2021-04" db="EMBL/GenBank/DDBJ databases">
        <authorList>
            <person name="De Guttry C."/>
            <person name="Zahm M."/>
            <person name="Klopp C."/>
            <person name="Cabau C."/>
            <person name="Louis A."/>
            <person name="Berthelot C."/>
            <person name="Parey E."/>
            <person name="Roest Crollius H."/>
            <person name="Montfort J."/>
            <person name="Robinson-Rechavi M."/>
            <person name="Bucao C."/>
            <person name="Bouchez O."/>
            <person name="Gislard M."/>
            <person name="Lluch J."/>
            <person name="Milhes M."/>
            <person name="Lampietro C."/>
            <person name="Lopez Roques C."/>
            <person name="Donnadieu C."/>
            <person name="Braasch I."/>
            <person name="Desvignes T."/>
            <person name="Postlethwait J."/>
            <person name="Bobe J."/>
            <person name="Wedekind C."/>
            <person name="Guiguen Y."/>
        </authorList>
    </citation>
    <scope>NUCLEOTIDE SEQUENCE [LARGE SCALE GENOMIC DNA]</scope>
    <source>
        <strain evidence="11">Cs_M1</strain>
        <tissue evidence="11">Blood</tissue>
    </source>
</reference>
<dbReference type="GO" id="GO:0016477">
    <property type="term" value="P:cell migration"/>
    <property type="evidence" value="ECO:0007669"/>
    <property type="project" value="TreeGrafter"/>
</dbReference>
<dbReference type="EMBL" id="JAGTTL010000009">
    <property type="protein sequence ID" value="KAK6318201.1"/>
    <property type="molecule type" value="Genomic_DNA"/>
</dbReference>
<evidence type="ECO:0000256" key="4">
    <source>
        <dbReference type="ARBA" id="ARBA00022837"/>
    </source>
</evidence>
<dbReference type="Proteomes" id="UP001356427">
    <property type="component" value="Unassembled WGS sequence"/>
</dbReference>
<feature type="domain" description="Cadherin" evidence="10">
    <location>
        <begin position="34"/>
        <end position="136"/>
    </location>
</feature>
<dbReference type="InterPro" id="IPR039808">
    <property type="entry name" value="Cadherin"/>
</dbReference>
<dbReference type="FunFam" id="2.60.40.60:FF:000011">
    <property type="entry name" value="Cadherin 1"/>
    <property type="match status" value="1"/>
</dbReference>
<dbReference type="InterPro" id="IPR015919">
    <property type="entry name" value="Cadherin-like_sf"/>
</dbReference>
<comment type="caution">
    <text evidence="11">The sequence shown here is derived from an EMBL/GenBank/DDBJ whole genome shotgun (WGS) entry which is preliminary data.</text>
</comment>
<gene>
    <name evidence="11" type="ORF">J4Q44_G00114920</name>
</gene>
<dbReference type="PROSITE" id="PS00232">
    <property type="entry name" value="CADHERIN_1"/>
    <property type="match status" value="1"/>
</dbReference>
<keyword evidence="12" id="KW-1185">Reference proteome</keyword>
<keyword evidence="5" id="KW-0130">Cell adhesion</keyword>
<evidence type="ECO:0000256" key="8">
    <source>
        <dbReference type="PROSITE-ProRule" id="PRU00043"/>
    </source>
</evidence>
<dbReference type="GO" id="GO:0007156">
    <property type="term" value="P:homophilic cell adhesion via plasma membrane adhesion molecules"/>
    <property type="evidence" value="ECO:0007669"/>
    <property type="project" value="InterPro"/>
</dbReference>
<dbReference type="GO" id="GO:0007043">
    <property type="term" value="P:cell-cell junction assembly"/>
    <property type="evidence" value="ECO:0007669"/>
    <property type="project" value="TreeGrafter"/>
</dbReference>
<keyword evidence="7" id="KW-0325">Glycoprotein</keyword>
<keyword evidence="4 8" id="KW-0106">Calcium</keyword>
<dbReference type="Gene3D" id="2.60.40.60">
    <property type="entry name" value="Cadherins"/>
    <property type="match status" value="2"/>
</dbReference>
<dbReference type="GO" id="GO:0045296">
    <property type="term" value="F:cadherin binding"/>
    <property type="evidence" value="ECO:0007669"/>
    <property type="project" value="TreeGrafter"/>
</dbReference>
<dbReference type="GO" id="GO:0016339">
    <property type="term" value="P:calcium-dependent cell-cell adhesion via plasma membrane cell adhesion molecules"/>
    <property type="evidence" value="ECO:0007669"/>
    <property type="project" value="TreeGrafter"/>
</dbReference>
<dbReference type="PANTHER" id="PTHR24027">
    <property type="entry name" value="CADHERIN-23"/>
    <property type="match status" value="1"/>
</dbReference>
<protein>
    <recommendedName>
        <fullName evidence="10">Cadherin domain-containing protein</fullName>
    </recommendedName>
</protein>
<evidence type="ECO:0000256" key="9">
    <source>
        <dbReference type="SAM" id="MobiDB-lite"/>
    </source>
</evidence>
<dbReference type="SMART" id="SM00112">
    <property type="entry name" value="CA"/>
    <property type="match status" value="1"/>
</dbReference>
<evidence type="ECO:0000256" key="5">
    <source>
        <dbReference type="ARBA" id="ARBA00022889"/>
    </source>
</evidence>
<dbReference type="PRINTS" id="PR00205">
    <property type="entry name" value="CADHERIN"/>
</dbReference>
<sequence>MEFSSSDVHFKVVSDGESSHNPVRTRGGGRRKRDWVIPPINVAENVRSPFPSPIVQIRSSNDNAVKMLYKITGQGADQPPVGRFKIERNTGWLSVTEPLDREHIYAHAKAEGMGLSEEPTEIIINVIDMNDNKPHFSHNPFLGCVPKAAEIDADEPGQDSSDILYSIRSQDPALPSNLFFINPVTGDTQVAAPGLDREACV</sequence>
<evidence type="ECO:0000256" key="2">
    <source>
        <dbReference type="ARBA" id="ARBA00022475"/>
    </source>
</evidence>
<dbReference type="PANTHER" id="PTHR24027:SF319">
    <property type="entry name" value="CADHERIN-1"/>
    <property type="match status" value="1"/>
</dbReference>
<dbReference type="InterPro" id="IPR020894">
    <property type="entry name" value="Cadherin_CS"/>
</dbReference>
<dbReference type="GO" id="GO:0005509">
    <property type="term" value="F:calcium ion binding"/>
    <property type="evidence" value="ECO:0007669"/>
    <property type="project" value="UniProtKB-UniRule"/>
</dbReference>
<proteinExistence type="predicted"/>
<comment type="subcellular location">
    <subcellularLocation>
        <location evidence="1">Cell membrane</location>
    </subcellularLocation>
</comment>
<dbReference type="GO" id="GO:0005737">
    <property type="term" value="C:cytoplasm"/>
    <property type="evidence" value="ECO:0007669"/>
    <property type="project" value="TreeGrafter"/>
</dbReference>
<evidence type="ECO:0000256" key="3">
    <source>
        <dbReference type="ARBA" id="ARBA00022737"/>
    </source>
</evidence>
<evidence type="ECO:0000256" key="7">
    <source>
        <dbReference type="ARBA" id="ARBA00023180"/>
    </source>
</evidence>
<keyword evidence="6" id="KW-0472">Membrane</keyword>
<accession>A0AAN8QZK1</accession>
<dbReference type="GO" id="GO:0005912">
    <property type="term" value="C:adherens junction"/>
    <property type="evidence" value="ECO:0007669"/>
    <property type="project" value="TreeGrafter"/>
</dbReference>